<dbReference type="EMBL" id="ML987196">
    <property type="protein sequence ID" value="KAF2248320.1"/>
    <property type="molecule type" value="Genomic_DNA"/>
</dbReference>
<feature type="compositionally biased region" description="Basic and acidic residues" evidence="1">
    <location>
        <begin position="777"/>
        <end position="788"/>
    </location>
</feature>
<organism evidence="2 3">
    <name type="scientific">Trematosphaeria pertusa</name>
    <dbReference type="NCBI Taxonomy" id="390896"/>
    <lineage>
        <taxon>Eukaryota</taxon>
        <taxon>Fungi</taxon>
        <taxon>Dikarya</taxon>
        <taxon>Ascomycota</taxon>
        <taxon>Pezizomycotina</taxon>
        <taxon>Dothideomycetes</taxon>
        <taxon>Pleosporomycetidae</taxon>
        <taxon>Pleosporales</taxon>
        <taxon>Massarineae</taxon>
        <taxon>Trematosphaeriaceae</taxon>
        <taxon>Trematosphaeria</taxon>
    </lineage>
</organism>
<dbReference type="GeneID" id="54580212"/>
<dbReference type="AlphaFoldDB" id="A0A6A6IFL9"/>
<evidence type="ECO:0000313" key="3">
    <source>
        <dbReference type="Proteomes" id="UP000800094"/>
    </source>
</evidence>
<name>A0A6A6IFL9_9PLEO</name>
<dbReference type="Proteomes" id="UP000800094">
    <property type="component" value="Unassembled WGS sequence"/>
</dbReference>
<accession>A0A6A6IFL9</accession>
<gene>
    <name evidence="2" type="ORF">BU26DRAFT_506043</name>
</gene>
<reference evidence="2" key="1">
    <citation type="journal article" date="2020" name="Stud. Mycol.">
        <title>101 Dothideomycetes genomes: a test case for predicting lifestyles and emergence of pathogens.</title>
        <authorList>
            <person name="Haridas S."/>
            <person name="Albert R."/>
            <person name="Binder M."/>
            <person name="Bloem J."/>
            <person name="Labutti K."/>
            <person name="Salamov A."/>
            <person name="Andreopoulos B."/>
            <person name="Baker S."/>
            <person name="Barry K."/>
            <person name="Bills G."/>
            <person name="Bluhm B."/>
            <person name="Cannon C."/>
            <person name="Castanera R."/>
            <person name="Culley D."/>
            <person name="Daum C."/>
            <person name="Ezra D."/>
            <person name="Gonzalez J."/>
            <person name="Henrissat B."/>
            <person name="Kuo A."/>
            <person name="Liang C."/>
            <person name="Lipzen A."/>
            <person name="Lutzoni F."/>
            <person name="Magnuson J."/>
            <person name="Mondo S."/>
            <person name="Nolan M."/>
            <person name="Ohm R."/>
            <person name="Pangilinan J."/>
            <person name="Park H.-J."/>
            <person name="Ramirez L."/>
            <person name="Alfaro M."/>
            <person name="Sun H."/>
            <person name="Tritt A."/>
            <person name="Yoshinaga Y."/>
            <person name="Zwiers L.-H."/>
            <person name="Turgeon B."/>
            <person name="Goodwin S."/>
            <person name="Spatafora J."/>
            <person name="Crous P."/>
            <person name="Grigoriev I."/>
        </authorList>
    </citation>
    <scope>NUCLEOTIDE SEQUENCE</scope>
    <source>
        <strain evidence="2">CBS 122368</strain>
    </source>
</reference>
<protein>
    <submittedName>
        <fullName evidence="2">Uncharacterized protein</fullName>
    </submittedName>
</protein>
<evidence type="ECO:0000256" key="1">
    <source>
        <dbReference type="SAM" id="MobiDB-lite"/>
    </source>
</evidence>
<dbReference type="RefSeq" id="XP_033683324.1">
    <property type="nucleotide sequence ID" value="XM_033826882.1"/>
</dbReference>
<evidence type="ECO:0000313" key="2">
    <source>
        <dbReference type="EMBL" id="KAF2248320.1"/>
    </source>
</evidence>
<feature type="region of interest" description="Disordered" evidence="1">
    <location>
        <begin position="756"/>
        <end position="800"/>
    </location>
</feature>
<proteinExistence type="predicted"/>
<dbReference type="OrthoDB" id="3344043at2759"/>
<keyword evidence="3" id="KW-1185">Reference proteome</keyword>
<sequence>MFTVLARLSSRLVVRDSVIGAIPAGACTAALEATLKVAESIRLNLQHILINGLFPISYNLHSRAAQDHSLAILPALSNGTQAPTKMSNPSTSNALVPSSQGSSAFSQQGSLDWVALGKMQYSASIAVLSRLAKAGIDTLTVAFGQAMCVRLPIGAHGEKILAESMKTLTAKSVAGDLIWFGVGVRHILRELVQTSQGCSLVALCAALTESHSISVSALVLYEIARECGGSQELAPSLEQWEALVRVASPVFNATTFGIRIHQISRLGMPVNGLASRPEVSHPSDLAKALLSIGQIVHGSLRSVSIHGGYSSSWIAAWADFVLGLRVLVRDTHGIPVYANYDTSESFAQVNIDFFEDGDNKALVCVESSHIVRSGREFIRQCFGPQRRVDSMDSDVTFCAGRLHWETMLSDTFGDAFTSLMQRTDDETSIAPPPAMAKFRFIFIAEQPMTRNQIFTRMLAISAIVFVAKGVTTMHYGTARHYLLRACDTIPELRQCKEEVLLAVRDLSTAAKIEDSWLDHRTTLNHLPKILGLTRDYELLVAHLQNLCPCDNHEGHSRQFCLLRLADTIIYMTFLFDCAVLDTPLKPTVYGLHYLYDGAVSIANATAGMFESRTAFRIDAPPSLALFTCLSRFAEGDCAKTFAPLAAVFSAEDWKKDSHGDIAQSDGKLYCYIQPLEELTDNIQTASKIHVGSGPIEYRARNYPALHDKIWEDESRPLYPTRRTELVDDISYLKHDTTINPITVQLVIEEKPPTLGWRRAGKRPRGIRQAQSYAAAAEGERSGEMRSNRDNGGSDGPGEDR</sequence>